<sequence>MDLSENDLLARIFSRLMSTNPTAVSELSAFPFAKDLYPTVVRLSFAKLPEFVDYVWDDAEAVSTRGFRNVNTTENKAIFKKGMLILAEAKVCWAQKVQTDIPNEELLVKRLYSLEELNDLNLMAFYLPKLLAKYLECIGNFKHLNSITPVFAEHPTQAAWSGAINYGPYQLLPLLQILRAGVPVDSEIHEVAKMLDKLPGINWEKYEIPNPADPAYPLHMIKLTDQSVTFWLSSKFGTEKIAWSIQEYQTFTQIVRSLQCIKGFNVRVNLSHGKGTMSQTVLCRQFTNNSIIREFVNWFNRV</sequence>
<dbReference type="AlphaFoldDB" id="A0AAW2ED52"/>
<organism evidence="1 2">
    <name type="scientific">Cardiocondyla obscurior</name>
    <dbReference type="NCBI Taxonomy" id="286306"/>
    <lineage>
        <taxon>Eukaryota</taxon>
        <taxon>Metazoa</taxon>
        <taxon>Ecdysozoa</taxon>
        <taxon>Arthropoda</taxon>
        <taxon>Hexapoda</taxon>
        <taxon>Insecta</taxon>
        <taxon>Pterygota</taxon>
        <taxon>Neoptera</taxon>
        <taxon>Endopterygota</taxon>
        <taxon>Hymenoptera</taxon>
        <taxon>Apocrita</taxon>
        <taxon>Aculeata</taxon>
        <taxon>Formicoidea</taxon>
        <taxon>Formicidae</taxon>
        <taxon>Myrmicinae</taxon>
        <taxon>Cardiocondyla</taxon>
    </lineage>
</organism>
<dbReference type="EMBL" id="JADYXP020000026">
    <property type="protein sequence ID" value="KAL0100226.1"/>
    <property type="molecule type" value="Genomic_DNA"/>
</dbReference>
<gene>
    <name evidence="1" type="ORF">PUN28_019566</name>
</gene>
<keyword evidence="2" id="KW-1185">Reference proteome</keyword>
<comment type="caution">
    <text evidence="1">The sequence shown here is derived from an EMBL/GenBank/DDBJ whole genome shotgun (WGS) entry which is preliminary data.</text>
</comment>
<evidence type="ECO:0000313" key="1">
    <source>
        <dbReference type="EMBL" id="KAL0100226.1"/>
    </source>
</evidence>
<dbReference type="Proteomes" id="UP001430953">
    <property type="component" value="Unassembled WGS sequence"/>
</dbReference>
<evidence type="ECO:0000313" key="2">
    <source>
        <dbReference type="Proteomes" id="UP001430953"/>
    </source>
</evidence>
<proteinExistence type="predicted"/>
<reference evidence="1 2" key="1">
    <citation type="submission" date="2023-03" db="EMBL/GenBank/DDBJ databases">
        <title>High recombination rates correlate with genetic variation in Cardiocondyla obscurior ants.</title>
        <authorList>
            <person name="Errbii M."/>
        </authorList>
    </citation>
    <scope>NUCLEOTIDE SEQUENCE [LARGE SCALE GENOMIC DNA]</scope>
    <source>
        <strain evidence="1">Alpha-2009</strain>
        <tissue evidence="1">Whole body</tissue>
    </source>
</reference>
<name>A0AAW2ED52_9HYME</name>
<accession>A0AAW2ED52</accession>
<protein>
    <submittedName>
        <fullName evidence="1">Uncharacterized protein</fullName>
    </submittedName>
</protein>